<organism evidence="2 3">
    <name type="scientific">Engystomops pustulosus</name>
    <name type="common">Tungara frog</name>
    <name type="synonym">Physalaemus pustulosus</name>
    <dbReference type="NCBI Taxonomy" id="76066"/>
    <lineage>
        <taxon>Eukaryota</taxon>
        <taxon>Metazoa</taxon>
        <taxon>Chordata</taxon>
        <taxon>Craniata</taxon>
        <taxon>Vertebrata</taxon>
        <taxon>Euteleostomi</taxon>
        <taxon>Amphibia</taxon>
        <taxon>Batrachia</taxon>
        <taxon>Anura</taxon>
        <taxon>Neobatrachia</taxon>
        <taxon>Hyloidea</taxon>
        <taxon>Leptodactylidae</taxon>
        <taxon>Leiuperinae</taxon>
        <taxon>Engystomops</taxon>
    </lineage>
</organism>
<proteinExistence type="predicted"/>
<dbReference type="Proteomes" id="UP000824782">
    <property type="component" value="Unassembled WGS sequence"/>
</dbReference>
<feature type="region of interest" description="Disordered" evidence="1">
    <location>
        <begin position="1"/>
        <end position="33"/>
    </location>
</feature>
<evidence type="ECO:0000313" key="2">
    <source>
        <dbReference type="EMBL" id="KAG8557037.1"/>
    </source>
</evidence>
<feature type="region of interest" description="Disordered" evidence="1">
    <location>
        <begin position="65"/>
        <end position="105"/>
    </location>
</feature>
<evidence type="ECO:0000256" key="1">
    <source>
        <dbReference type="SAM" id="MobiDB-lite"/>
    </source>
</evidence>
<evidence type="ECO:0000313" key="3">
    <source>
        <dbReference type="Proteomes" id="UP000824782"/>
    </source>
</evidence>
<comment type="caution">
    <text evidence="2">The sequence shown here is derived from an EMBL/GenBank/DDBJ whole genome shotgun (WGS) entry which is preliminary data.</text>
</comment>
<reference evidence="2" key="1">
    <citation type="thesis" date="2020" institute="ProQuest LLC" country="789 East Eisenhower Parkway, Ann Arbor, MI, USA">
        <title>Comparative Genomics and Chromosome Evolution.</title>
        <authorList>
            <person name="Mudd A.B."/>
        </authorList>
    </citation>
    <scope>NUCLEOTIDE SEQUENCE</scope>
    <source>
        <strain evidence="2">237g6f4</strain>
        <tissue evidence="2">Blood</tissue>
    </source>
</reference>
<sequence length="177" mass="19255">MAAAGGKIQPRRHLHRPGGLPYSRKPEQHQRQSGIFGQLTAALGSIVPYIKNLFVAPQQEPGRYLRLKTRPPLPPAPKTCMDLQERKDPPVPEPTITSGGEGFPSSTLCPDDPVRQSAVIQEPVSIRTGSGIFYSEKSWIREVQLQLHIGNPEIPRSLAAREIITLHTCASGGGSSP</sequence>
<name>A0AAV7A5Y9_ENGPU</name>
<accession>A0AAV7A5Y9</accession>
<protein>
    <submittedName>
        <fullName evidence="2">Uncharacterized protein</fullName>
    </submittedName>
</protein>
<keyword evidence="3" id="KW-1185">Reference proteome</keyword>
<dbReference type="EMBL" id="WNYA01000009">
    <property type="protein sequence ID" value="KAG8557037.1"/>
    <property type="molecule type" value="Genomic_DNA"/>
</dbReference>
<gene>
    <name evidence="2" type="ORF">GDO81_018300</name>
</gene>
<dbReference type="AlphaFoldDB" id="A0AAV7A5Y9"/>